<dbReference type="SUPFAM" id="SSF51430">
    <property type="entry name" value="NAD(P)-linked oxidoreductase"/>
    <property type="match status" value="1"/>
</dbReference>
<feature type="domain" description="NADP-dependent oxidoreductase" evidence="2">
    <location>
        <begin position="16"/>
        <end position="279"/>
    </location>
</feature>
<accession>A0A545AVY6</accession>
<dbReference type="Gene3D" id="3.20.20.100">
    <property type="entry name" value="NADP-dependent oxidoreductase domain"/>
    <property type="match status" value="1"/>
</dbReference>
<comment type="caution">
    <text evidence="3">The sequence shown here is derived from an EMBL/GenBank/DDBJ whole genome shotgun (WGS) entry which is preliminary data.</text>
</comment>
<name>A0A545AVY6_9ACTN</name>
<gene>
    <name evidence="3" type="ORF">FL583_07075</name>
</gene>
<dbReference type="PANTHER" id="PTHR43625">
    <property type="entry name" value="AFLATOXIN B1 ALDEHYDE REDUCTASE"/>
    <property type="match status" value="1"/>
</dbReference>
<dbReference type="PROSITE" id="PS51257">
    <property type="entry name" value="PROKAR_LIPOPROTEIN"/>
    <property type="match status" value="1"/>
</dbReference>
<proteinExistence type="predicted"/>
<dbReference type="Proteomes" id="UP000317982">
    <property type="component" value="Unassembled WGS sequence"/>
</dbReference>
<dbReference type="InterPro" id="IPR023210">
    <property type="entry name" value="NADP_OxRdtase_dom"/>
</dbReference>
<dbReference type="Pfam" id="PF00248">
    <property type="entry name" value="Aldo_ket_red"/>
    <property type="match status" value="1"/>
</dbReference>
<evidence type="ECO:0000259" key="2">
    <source>
        <dbReference type="Pfam" id="PF00248"/>
    </source>
</evidence>
<protein>
    <submittedName>
        <fullName evidence="3">Aldo/keto reductase</fullName>
    </submittedName>
</protein>
<dbReference type="InParanoid" id="A0A545AVY6"/>
<dbReference type="GO" id="GO:0016491">
    <property type="term" value="F:oxidoreductase activity"/>
    <property type="evidence" value="ECO:0007669"/>
    <property type="project" value="UniProtKB-KW"/>
</dbReference>
<sequence length="284" mass="30596">MRSRQLGADGPNVSAVGLGCLALSWTQDDDVSIAVIRSALDHGVTFFDTADVYGSGHNEEIVGRALRRHRSEVTLASKVGLLPDPMRTEGSPQHIETAIDASLYRLGDDVIDLYYLHRVDPLVPLAETWGALADLVEKGKVRHLGLCEVTPEQAAEAHAIHPVSAVQSEFSLWMRDPLDSGVIDWCARHGAAFVPYAPLGRGPLTGAVTAADTDDGALSAIRLVAARHRATPAQVAIAWALAQGEHVIPIPGTKHRRYLQENVGAARLALEPDDLHALEPLLHR</sequence>
<evidence type="ECO:0000313" key="3">
    <source>
        <dbReference type="EMBL" id="TQS45497.1"/>
    </source>
</evidence>
<evidence type="ECO:0000313" key="4">
    <source>
        <dbReference type="Proteomes" id="UP000317982"/>
    </source>
</evidence>
<dbReference type="GO" id="GO:0005737">
    <property type="term" value="C:cytoplasm"/>
    <property type="evidence" value="ECO:0007669"/>
    <property type="project" value="TreeGrafter"/>
</dbReference>
<keyword evidence="4" id="KW-1185">Reference proteome</keyword>
<dbReference type="RefSeq" id="WP_142703670.1">
    <property type="nucleotide sequence ID" value="NZ_VIRS01000004.1"/>
</dbReference>
<dbReference type="InterPro" id="IPR036812">
    <property type="entry name" value="NAD(P)_OxRdtase_dom_sf"/>
</dbReference>
<reference evidence="3 4" key="1">
    <citation type="submission" date="2019-07" db="EMBL/GenBank/DDBJ databases">
        <title>Cryptosporangium phraense sp. nov., isolated from plant litter.</title>
        <authorList>
            <person name="Suriyachadkun C."/>
        </authorList>
    </citation>
    <scope>NUCLEOTIDE SEQUENCE [LARGE SCALE GENOMIC DNA]</scope>
    <source>
        <strain evidence="3 4">A-T 5661</strain>
    </source>
</reference>
<dbReference type="PANTHER" id="PTHR43625:SF40">
    <property type="entry name" value="ALDO-KETO REDUCTASE YAKC [NADP(+)]"/>
    <property type="match status" value="1"/>
</dbReference>
<organism evidence="3 4">
    <name type="scientific">Cryptosporangium phraense</name>
    <dbReference type="NCBI Taxonomy" id="2593070"/>
    <lineage>
        <taxon>Bacteria</taxon>
        <taxon>Bacillati</taxon>
        <taxon>Actinomycetota</taxon>
        <taxon>Actinomycetes</taxon>
        <taxon>Cryptosporangiales</taxon>
        <taxon>Cryptosporangiaceae</taxon>
        <taxon>Cryptosporangium</taxon>
    </lineage>
</organism>
<dbReference type="EMBL" id="VIRS01000004">
    <property type="protein sequence ID" value="TQS45497.1"/>
    <property type="molecule type" value="Genomic_DNA"/>
</dbReference>
<dbReference type="OrthoDB" id="3664926at2"/>
<dbReference type="AlphaFoldDB" id="A0A545AVY6"/>
<dbReference type="FunCoup" id="A0A545AVY6">
    <property type="interactions" value="194"/>
</dbReference>
<keyword evidence="1" id="KW-0560">Oxidoreductase</keyword>
<evidence type="ECO:0000256" key="1">
    <source>
        <dbReference type="ARBA" id="ARBA00023002"/>
    </source>
</evidence>
<dbReference type="InterPro" id="IPR050791">
    <property type="entry name" value="Aldo-Keto_reductase"/>
</dbReference>